<dbReference type="SUPFAM" id="SSF54160">
    <property type="entry name" value="Chromo domain-like"/>
    <property type="match status" value="1"/>
</dbReference>
<name>A0ABR0CLW5_9LAMI</name>
<dbReference type="PROSITE" id="PS51038">
    <property type="entry name" value="BAH"/>
    <property type="match status" value="1"/>
</dbReference>
<feature type="compositionally biased region" description="Acidic residues" evidence="10">
    <location>
        <begin position="377"/>
        <end position="387"/>
    </location>
</feature>
<dbReference type="SMART" id="SM00298">
    <property type="entry name" value="CHROMO"/>
    <property type="match status" value="1"/>
</dbReference>
<evidence type="ECO:0000259" key="12">
    <source>
        <dbReference type="PROSITE" id="PS51038"/>
    </source>
</evidence>
<evidence type="ECO:0000256" key="9">
    <source>
        <dbReference type="PROSITE-ProRule" id="PRU01016"/>
    </source>
</evidence>
<keyword evidence="3 9" id="KW-0489">Methyltransferase</keyword>
<evidence type="ECO:0000256" key="8">
    <source>
        <dbReference type="ARBA" id="ARBA00047422"/>
    </source>
</evidence>
<dbReference type="PANTHER" id="PTHR10629">
    <property type="entry name" value="CYTOSINE-SPECIFIC METHYLTRANSFERASE"/>
    <property type="match status" value="1"/>
</dbReference>
<gene>
    <name evidence="13" type="ORF">RD792_017405</name>
</gene>
<evidence type="ECO:0000256" key="5">
    <source>
        <dbReference type="ARBA" id="ARBA00022691"/>
    </source>
</evidence>
<protein>
    <recommendedName>
        <fullName evidence="2">DNA (cytosine-5-)-methyltransferase</fullName>
        <ecNumber evidence="2">2.1.1.37</ecNumber>
    </recommendedName>
</protein>
<dbReference type="CDD" id="cd18635">
    <property type="entry name" value="CD_CMT3_like"/>
    <property type="match status" value="1"/>
</dbReference>
<dbReference type="InterPro" id="IPR000953">
    <property type="entry name" value="Chromo/chromo_shadow_dom"/>
</dbReference>
<dbReference type="InterPro" id="IPR050390">
    <property type="entry name" value="C5-Methyltransferase"/>
</dbReference>
<dbReference type="InterPro" id="IPR023780">
    <property type="entry name" value="Chromo_domain"/>
</dbReference>
<dbReference type="InterPro" id="IPR001025">
    <property type="entry name" value="BAH_dom"/>
</dbReference>
<dbReference type="Pfam" id="PF01426">
    <property type="entry name" value="BAH"/>
    <property type="match status" value="1"/>
</dbReference>
<feature type="compositionally biased region" description="Basic and acidic residues" evidence="10">
    <location>
        <begin position="58"/>
        <end position="70"/>
    </location>
</feature>
<dbReference type="PANTHER" id="PTHR10629:SF50">
    <property type="entry name" value="DNA (CYTOSINE-5)-METHYLTRANSFERASE CMT3"/>
    <property type="match status" value="1"/>
</dbReference>
<dbReference type="SUPFAM" id="SSF53335">
    <property type="entry name" value="S-adenosyl-L-methionine-dependent methyltransferases"/>
    <property type="match status" value="1"/>
</dbReference>
<evidence type="ECO:0000256" key="2">
    <source>
        <dbReference type="ARBA" id="ARBA00011975"/>
    </source>
</evidence>
<dbReference type="PRINTS" id="PR00105">
    <property type="entry name" value="C5METTRFRASE"/>
</dbReference>
<evidence type="ECO:0000259" key="11">
    <source>
        <dbReference type="PROSITE" id="PS50013"/>
    </source>
</evidence>
<dbReference type="InterPro" id="IPR016197">
    <property type="entry name" value="Chromo-like_dom_sf"/>
</dbReference>
<dbReference type="PROSITE" id="PS00094">
    <property type="entry name" value="C5_MTASE_1"/>
    <property type="match status" value="1"/>
</dbReference>
<dbReference type="Gene3D" id="3.40.50.150">
    <property type="entry name" value="Vaccinia Virus protein VP39"/>
    <property type="match status" value="2"/>
</dbReference>
<comment type="similarity">
    <text evidence="9">Belongs to the class I-like SAM-binding methyltransferase superfamily. C5-methyltransferase family.</text>
</comment>
<comment type="catalytic activity">
    <reaction evidence="8">
        <text>a 2'-deoxycytidine in DNA + S-adenosyl-L-methionine = a 5-methyl-2'-deoxycytidine in DNA + S-adenosyl-L-homocysteine + H(+)</text>
        <dbReference type="Rhea" id="RHEA:13681"/>
        <dbReference type="Rhea" id="RHEA-COMP:11369"/>
        <dbReference type="Rhea" id="RHEA-COMP:11370"/>
        <dbReference type="ChEBI" id="CHEBI:15378"/>
        <dbReference type="ChEBI" id="CHEBI:57856"/>
        <dbReference type="ChEBI" id="CHEBI:59789"/>
        <dbReference type="ChEBI" id="CHEBI:85452"/>
        <dbReference type="ChEBI" id="CHEBI:85454"/>
        <dbReference type="EC" id="2.1.1.37"/>
    </reaction>
</comment>
<evidence type="ECO:0000256" key="4">
    <source>
        <dbReference type="ARBA" id="ARBA00022679"/>
    </source>
</evidence>
<dbReference type="Proteomes" id="UP001291926">
    <property type="component" value="Unassembled WGS sequence"/>
</dbReference>
<keyword evidence="7" id="KW-0539">Nucleus</keyword>
<evidence type="ECO:0000313" key="14">
    <source>
        <dbReference type="Proteomes" id="UP001291926"/>
    </source>
</evidence>
<keyword evidence="14" id="KW-1185">Reference proteome</keyword>
<dbReference type="Gene3D" id="3.90.120.10">
    <property type="entry name" value="DNA Methylase, subunit A, domain 2"/>
    <property type="match status" value="1"/>
</dbReference>
<evidence type="ECO:0000256" key="6">
    <source>
        <dbReference type="ARBA" id="ARBA00023125"/>
    </source>
</evidence>
<dbReference type="EMBL" id="JAYDYQ010002688">
    <property type="protein sequence ID" value="KAK4478126.1"/>
    <property type="molecule type" value="Genomic_DNA"/>
</dbReference>
<feature type="active site" evidence="9">
    <location>
        <position position="468"/>
    </location>
</feature>
<dbReference type="PROSITE" id="PS51679">
    <property type="entry name" value="SAM_MT_C5"/>
    <property type="match status" value="1"/>
</dbReference>
<dbReference type="Pfam" id="PF00385">
    <property type="entry name" value="Chromo"/>
    <property type="match status" value="1"/>
</dbReference>
<dbReference type="InterPro" id="IPR029063">
    <property type="entry name" value="SAM-dependent_MTases_sf"/>
</dbReference>
<comment type="caution">
    <text evidence="13">The sequence shown here is derived from an EMBL/GenBank/DDBJ whole genome shotgun (WGS) entry which is preliminary data.</text>
</comment>
<feature type="compositionally biased region" description="Polar residues" evidence="10">
    <location>
        <begin position="46"/>
        <end position="56"/>
    </location>
</feature>
<dbReference type="Gene3D" id="2.30.30.490">
    <property type="match status" value="1"/>
</dbReference>
<feature type="compositionally biased region" description="Basic and acidic residues" evidence="10">
    <location>
        <begin position="79"/>
        <end position="95"/>
    </location>
</feature>
<dbReference type="EC" id="2.1.1.37" evidence="2"/>
<evidence type="ECO:0000256" key="10">
    <source>
        <dbReference type="SAM" id="MobiDB-lite"/>
    </source>
</evidence>
<reference evidence="13 14" key="1">
    <citation type="journal article" date="2023" name="bioRxiv">
        <title>Genome report: Whole genome sequence and annotation of Penstemon davidsonii.</title>
        <authorList>
            <person name="Ostevik K.L."/>
            <person name="Alabady M."/>
            <person name="Zhang M."/>
            <person name="Rausher M.D."/>
        </authorList>
    </citation>
    <scope>NUCLEOTIDE SEQUENCE [LARGE SCALE GENOMIC DNA]</scope>
    <source>
        <strain evidence="13">DNT005</strain>
        <tissue evidence="13">Whole leaf</tissue>
    </source>
</reference>
<evidence type="ECO:0000256" key="7">
    <source>
        <dbReference type="ARBA" id="ARBA00023242"/>
    </source>
</evidence>
<feature type="domain" description="BAH" evidence="12">
    <location>
        <begin position="122"/>
        <end position="242"/>
    </location>
</feature>
<organism evidence="13 14">
    <name type="scientific">Penstemon davidsonii</name>
    <dbReference type="NCBI Taxonomy" id="160366"/>
    <lineage>
        <taxon>Eukaryota</taxon>
        <taxon>Viridiplantae</taxon>
        <taxon>Streptophyta</taxon>
        <taxon>Embryophyta</taxon>
        <taxon>Tracheophyta</taxon>
        <taxon>Spermatophyta</taxon>
        <taxon>Magnoliopsida</taxon>
        <taxon>eudicotyledons</taxon>
        <taxon>Gunneridae</taxon>
        <taxon>Pentapetalae</taxon>
        <taxon>asterids</taxon>
        <taxon>lamiids</taxon>
        <taxon>Lamiales</taxon>
        <taxon>Plantaginaceae</taxon>
        <taxon>Cheloneae</taxon>
        <taxon>Penstemon</taxon>
    </lineage>
</organism>
<proteinExistence type="inferred from homology"/>
<dbReference type="SMART" id="SM00439">
    <property type="entry name" value="BAH"/>
    <property type="match status" value="1"/>
</dbReference>
<feature type="region of interest" description="Disordered" evidence="10">
    <location>
        <begin position="1"/>
        <end position="97"/>
    </location>
</feature>
<feature type="region of interest" description="Disordered" evidence="10">
    <location>
        <begin position="355"/>
        <end position="387"/>
    </location>
</feature>
<evidence type="ECO:0000256" key="1">
    <source>
        <dbReference type="ARBA" id="ARBA00004123"/>
    </source>
</evidence>
<keyword evidence="6" id="KW-0238">DNA-binding</keyword>
<dbReference type="InterPro" id="IPR023779">
    <property type="entry name" value="Chromodomain_CS"/>
</dbReference>
<evidence type="ECO:0000313" key="13">
    <source>
        <dbReference type="EMBL" id="KAK4478126.1"/>
    </source>
</evidence>
<keyword evidence="4 9" id="KW-0808">Transferase</keyword>
<feature type="compositionally biased region" description="Polar residues" evidence="10">
    <location>
        <begin position="355"/>
        <end position="364"/>
    </location>
</feature>
<evidence type="ECO:0000256" key="3">
    <source>
        <dbReference type="ARBA" id="ARBA00022603"/>
    </source>
</evidence>
<dbReference type="InterPro" id="IPR018117">
    <property type="entry name" value="C5_DNA_meth_AS"/>
</dbReference>
<keyword evidence="5 9" id="KW-0949">S-adenosyl-L-methionine</keyword>
<dbReference type="InterPro" id="IPR001525">
    <property type="entry name" value="C5_MeTfrase"/>
</dbReference>
<dbReference type="PROSITE" id="PS50013">
    <property type="entry name" value="CHROMO_2"/>
    <property type="match status" value="1"/>
</dbReference>
<dbReference type="PROSITE" id="PS00598">
    <property type="entry name" value="CHROMO_1"/>
    <property type="match status" value="1"/>
</dbReference>
<dbReference type="Pfam" id="PF00145">
    <property type="entry name" value="DNA_methylase"/>
    <property type="match status" value="1"/>
</dbReference>
<accession>A0ABR0CLW5</accession>
<sequence>MPSKRKSGSANKDPAVLPEENRRSKKRNSTAAVESGGVAKEKEISESSCVSASTIDANDVKAKSPTKEENRSDEEEEQKSDSVLREPLSDEEARRRWPNRYQKQSEVVQAKCHYAQSEVDGEVYFLEDDAYVQGEHGKPNFIGKIKEFFQAVDGSQWFVAQWYYRPSDTVIKGCSHLIDDEKCIFLSEIKDDNPIECLVKKLRIALIPLKAESDMKETLKATCDFYYDKMYLLPYTSFVSIQEDSLTDKSESDSAVSSVIDATTAEFSEVEWQNSEKTLLDLYSGCGGMSTGLTLGANSCGVKLVTKWAVDFNKYACESLKLNHQETQVRHESAEDFLHLLKEWEKLCTTYLSSEQKGSASEEGNLNDMEDHKSDNSEEDDASEGESDVFEVDQILEICYGDPNGKKSSALHFKIRWKGYGPEEDTWEPLECLSSCEEKLKEFVLSGHKSKILPLPDSVDVICGGPPCQGISGFNRFRNTDEPLQDPKNKQLLVYMDIVAYLRPKFVLMENVVDILRFSGGFLGRYALGSLVSMGYQARMGLMAAGNYGLPQFRMRMFMWGALPTERLPQYPLPTHDVVVRGNIPTEFELNAVAYEEGRKVRLKDALVLQDAISDLPTVENDEKRDKMPYISGAETKFQHFIRLQRDEMPGCLVFDSEVLEHSLFDHRPLCLNQDDYERVCQIPKKKGANFRDLPGVRVRPDNKVEWDPAIERKKVSSGKPLVPDYAMTFVGGTSSKPFGRLWWDETVPTVVTRAEPHNQVILHPSQDRVLTIRENARLQGFPDYYQLLGPIKERYIQVGNAVAVPVARALGFSLAMALKGVSGDGPLLTLPENYPLARDVSSPIM</sequence>
<comment type="subcellular location">
    <subcellularLocation>
        <location evidence="1">Nucleus</location>
    </subcellularLocation>
</comment>
<feature type="domain" description="Chromo" evidence="11">
    <location>
        <begin position="390"/>
        <end position="443"/>
    </location>
</feature>
<dbReference type="InterPro" id="IPR043151">
    <property type="entry name" value="BAH_sf"/>
</dbReference>